<dbReference type="WBParaSite" id="PSAMB.scaffold1506size30614.g13543.t1">
    <property type="protein sequence ID" value="PSAMB.scaffold1506size30614.g13543.t1"/>
    <property type="gene ID" value="PSAMB.scaffold1506size30614.g13543"/>
</dbReference>
<protein>
    <submittedName>
        <fullName evidence="2">Uncharacterized protein</fullName>
    </submittedName>
</protein>
<organism evidence="1 2">
    <name type="scientific">Plectus sambesii</name>
    <dbReference type="NCBI Taxonomy" id="2011161"/>
    <lineage>
        <taxon>Eukaryota</taxon>
        <taxon>Metazoa</taxon>
        <taxon>Ecdysozoa</taxon>
        <taxon>Nematoda</taxon>
        <taxon>Chromadorea</taxon>
        <taxon>Plectida</taxon>
        <taxon>Plectina</taxon>
        <taxon>Plectoidea</taxon>
        <taxon>Plectidae</taxon>
        <taxon>Plectus</taxon>
    </lineage>
</organism>
<dbReference type="Proteomes" id="UP000887566">
    <property type="component" value="Unplaced"/>
</dbReference>
<evidence type="ECO:0000313" key="2">
    <source>
        <dbReference type="WBParaSite" id="PSAMB.scaffold1506size30614.g13543.t1"/>
    </source>
</evidence>
<dbReference type="AlphaFoldDB" id="A0A914V3P5"/>
<sequence>MGWAPWRSRSTRAHICDRPTRVTIVHHGHSMVFDRGAAWSGRSVALRARPASLTGLRRGFTGGKWCTRDDGHWPPGKSHRHSALLSALASLPWPGVMFRRCARRMTLSCRLGGRALCNGIKRVVDAAKTPPTEPGGRIFEWPNAFTDLCRDNRNCAQTALIRPHGSAGCNSRARGPTSRNE</sequence>
<reference evidence="2" key="1">
    <citation type="submission" date="2022-11" db="UniProtKB">
        <authorList>
            <consortium name="WormBaseParasite"/>
        </authorList>
    </citation>
    <scope>IDENTIFICATION</scope>
</reference>
<evidence type="ECO:0000313" key="1">
    <source>
        <dbReference type="Proteomes" id="UP000887566"/>
    </source>
</evidence>
<keyword evidence="1" id="KW-1185">Reference proteome</keyword>
<name>A0A914V3P5_9BILA</name>
<proteinExistence type="predicted"/>
<accession>A0A914V3P5</accession>